<feature type="transmembrane region" description="Helical" evidence="1">
    <location>
        <begin position="181"/>
        <end position="203"/>
    </location>
</feature>
<name>A0ABR5MZY6_BRECH</name>
<dbReference type="Proteomes" id="UP000051063">
    <property type="component" value="Unassembled WGS sequence"/>
</dbReference>
<dbReference type="InterPro" id="IPR021338">
    <property type="entry name" value="DUF2953"/>
</dbReference>
<gene>
    <name evidence="2" type="ORF">AN963_20310</name>
</gene>
<reference evidence="2 3" key="1">
    <citation type="submission" date="2015-09" db="EMBL/GenBank/DDBJ databases">
        <title>Genome sequencing project for genomic taxonomy and phylogenomics of Bacillus-like bacteria.</title>
        <authorList>
            <person name="Liu B."/>
            <person name="Wang J."/>
            <person name="Zhu Y."/>
            <person name="Liu G."/>
            <person name="Chen Q."/>
            <person name="Chen Z."/>
            <person name="Lan J."/>
            <person name="Che J."/>
            <person name="Ge C."/>
            <person name="Shi H."/>
            <person name="Pan Z."/>
            <person name="Liu X."/>
        </authorList>
    </citation>
    <scope>NUCLEOTIDE SEQUENCE [LARGE SCALE GENOMIC DNA]</scope>
    <source>
        <strain evidence="2 3">DSM 8552</strain>
    </source>
</reference>
<sequence length="220" mass="25713">MSWLIVIVIVMVILLFITPVQIMLFYGRVGENDHVIVELSAWFRLIRRKYEIPMVFLKQSEAGPELVAKVETVQQKNRTKEKIKDLTRKQMNKWYHNYRDLLEKIHDLQPMFSQLFKRIRCTKLDWHTVMGTGQASETGALTGIIWGVKSMLIGVISHSISLRVIPRMSVQPTWNQAMIRTQFHCVLHVTLGHIIVVAAKMYFQLRKGRDRKWRTAPSEA</sequence>
<feature type="transmembrane region" description="Helical" evidence="1">
    <location>
        <begin position="6"/>
        <end position="26"/>
    </location>
</feature>
<keyword evidence="3" id="KW-1185">Reference proteome</keyword>
<proteinExistence type="predicted"/>
<dbReference type="RefSeq" id="WP_055746387.1">
    <property type="nucleotide sequence ID" value="NZ_LJJB01000013.1"/>
</dbReference>
<keyword evidence="1" id="KW-1133">Transmembrane helix</keyword>
<evidence type="ECO:0000313" key="3">
    <source>
        <dbReference type="Proteomes" id="UP000051063"/>
    </source>
</evidence>
<accession>A0ABR5MZY6</accession>
<keyword evidence="1" id="KW-0812">Transmembrane</keyword>
<keyword evidence="1" id="KW-0472">Membrane</keyword>
<organism evidence="2 3">
    <name type="scientific">Brevibacillus choshinensis</name>
    <dbReference type="NCBI Taxonomy" id="54911"/>
    <lineage>
        <taxon>Bacteria</taxon>
        <taxon>Bacillati</taxon>
        <taxon>Bacillota</taxon>
        <taxon>Bacilli</taxon>
        <taxon>Bacillales</taxon>
        <taxon>Paenibacillaceae</taxon>
        <taxon>Brevibacillus</taxon>
    </lineage>
</organism>
<evidence type="ECO:0000256" key="1">
    <source>
        <dbReference type="SAM" id="Phobius"/>
    </source>
</evidence>
<evidence type="ECO:0008006" key="4">
    <source>
        <dbReference type="Google" id="ProtNLM"/>
    </source>
</evidence>
<dbReference type="Pfam" id="PF11167">
    <property type="entry name" value="DUF2953"/>
    <property type="match status" value="1"/>
</dbReference>
<evidence type="ECO:0000313" key="2">
    <source>
        <dbReference type="EMBL" id="KQL43818.1"/>
    </source>
</evidence>
<feature type="transmembrane region" description="Helical" evidence="1">
    <location>
        <begin position="140"/>
        <end position="161"/>
    </location>
</feature>
<protein>
    <recommendedName>
        <fullName evidence="4">DUF2953 domain-containing protein</fullName>
    </recommendedName>
</protein>
<comment type="caution">
    <text evidence="2">The sequence shown here is derived from an EMBL/GenBank/DDBJ whole genome shotgun (WGS) entry which is preliminary data.</text>
</comment>
<dbReference type="EMBL" id="LJJB01000013">
    <property type="protein sequence ID" value="KQL43818.1"/>
    <property type="molecule type" value="Genomic_DNA"/>
</dbReference>